<comment type="catalytic activity">
    <reaction evidence="1 11">
        <text>Hydrolysis of terminal, non-reducing beta-D-glucosyl residues with release of beta-D-glucose.</text>
        <dbReference type="EC" id="3.2.1.21"/>
    </reaction>
</comment>
<evidence type="ECO:0000313" key="12">
    <source>
        <dbReference type="EMBL" id="PVM77459.1"/>
    </source>
</evidence>
<dbReference type="SUPFAM" id="SSF51445">
    <property type="entry name" value="(Trans)glycosidases"/>
    <property type="match status" value="1"/>
</dbReference>
<dbReference type="PRINTS" id="PR00131">
    <property type="entry name" value="GLHYDRLASE1"/>
</dbReference>
<dbReference type="EC" id="3.2.1.21" evidence="3 11"/>
<reference evidence="12 13" key="1">
    <citation type="submission" date="2018-04" db="EMBL/GenBank/DDBJ databases">
        <title>The genome sequence of Caulobacter sp. 736.</title>
        <authorList>
            <person name="Gao J."/>
            <person name="Sun J."/>
        </authorList>
    </citation>
    <scope>NUCLEOTIDE SEQUENCE [LARGE SCALE GENOMIC DNA]</scope>
    <source>
        <strain evidence="12 13">736</strain>
    </source>
</reference>
<proteinExistence type="inferred from homology"/>
<dbReference type="PROSITE" id="PS51318">
    <property type="entry name" value="TAT"/>
    <property type="match status" value="1"/>
</dbReference>
<feature type="binding site" evidence="10">
    <location>
        <position position="328"/>
    </location>
    <ligand>
        <name>substrate</name>
    </ligand>
</feature>
<dbReference type="RefSeq" id="WP_116568667.1">
    <property type="nucleotide sequence ID" value="NZ_QDKP01000049.1"/>
</dbReference>
<dbReference type="InterPro" id="IPR017853">
    <property type="entry name" value="GH"/>
</dbReference>
<keyword evidence="7 11" id="KW-0326">Glycosidase</keyword>
<keyword evidence="8" id="KW-0624">Polysaccharide degradation</keyword>
<comment type="similarity">
    <text evidence="2 11">Belongs to the glycosyl hydrolase 1 family.</text>
</comment>
<protein>
    <recommendedName>
        <fullName evidence="3 11">Beta-glucosidase</fullName>
        <ecNumber evidence="3 11">3.2.1.21</ecNumber>
    </recommendedName>
</protein>
<accession>A0A2T9J7H7</accession>
<keyword evidence="5" id="KW-0136">Cellulose degradation</keyword>
<dbReference type="GO" id="GO:0008422">
    <property type="term" value="F:beta-glucosidase activity"/>
    <property type="evidence" value="ECO:0007669"/>
    <property type="project" value="UniProtKB-EC"/>
</dbReference>
<keyword evidence="13" id="KW-1185">Reference proteome</keyword>
<evidence type="ECO:0000256" key="3">
    <source>
        <dbReference type="ARBA" id="ARBA00012744"/>
    </source>
</evidence>
<dbReference type="EMBL" id="QDKP01000049">
    <property type="protein sequence ID" value="PVM77459.1"/>
    <property type="molecule type" value="Genomic_DNA"/>
</dbReference>
<evidence type="ECO:0000256" key="6">
    <source>
        <dbReference type="ARBA" id="ARBA00023277"/>
    </source>
</evidence>
<dbReference type="PANTHER" id="PTHR10353">
    <property type="entry name" value="GLYCOSYL HYDROLASE"/>
    <property type="match status" value="1"/>
</dbReference>
<dbReference type="FunFam" id="3.20.20.80:FF:000004">
    <property type="entry name" value="Beta-glucosidase 6-phospho-beta-glucosidase"/>
    <property type="match status" value="1"/>
</dbReference>
<dbReference type="AlphaFoldDB" id="A0A2T9J7H7"/>
<evidence type="ECO:0000256" key="8">
    <source>
        <dbReference type="ARBA" id="ARBA00023326"/>
    </source>
</evidence>
<dbReference type="Gene3D" id="3.20.20.80">
    <property type="entry name" value="Glycosidases"/>
    <property type="match status" value="1"/>
</dbReference>
<dbReference type="InterPro" id="IPR017736">
    <property type="entry name" value="Glyco_hydro_1_beta-glucosidase"/>
</dbReference>
<evidence type="ECO:0000256" key="4">
    <source>
        <dbReference type="ARBA" id="ARBA00022801"/>
    </source>
</evidence>
<dbReference type="Proteomes" id="UP000244913">
    <property type="component" value="Unassembled WGS sequence"/>
</dbReference>
<comment type="caution">
    <text evidence="12">The sequence shown here is derived from an EMBL/GenBank/DDBJ whole genome shotgun (WGS) entry which is preliminary data.</text>
</comment>
<dbReference type="NCBIfam" id="TIGR03356">
    <property type="entry name" value="BGL"/>
    <property type="match status" value="1"/>
</dbReference>
<dbReference type="InterPro" id="IPR033132">
    <property type="entry name" value="GH_1_N_CS"/>
</dbReference>
<evidence type="ECO:0000256" key="9">
    <source>
        <dbReference type="PIRSR" id="PIRSR617736-1"/>
    </source>
</evidence>
<dbReference type="PROSITE" id="PS00653">
    <property type="entry name" value="GLYCOSYL_HYDROL_F1_2"/>
    <property type="match status" value="1"/>
</dbReference>
<organism evidence="12 13">
    <name type="scientific">Caulobacter radicis</name>
    <dbReference type="NCBI Taxonomy" id="2172650"/>
    <lineage>
        <taxon>Bacteria</taxon>
        <taxon>Pseudomonadati</taxon>
        <taxon>Pseudomonadota</taxon>
        <taxon>Alphaproteobacteria</taxon>
        <taxon>Caulobacterales</taxon>
        <taxon>Caulobacteraceae</taxon>
        <taxon>Caulobacter</taxon>
    </lineage>
</organism>
<keyword evidence="4 11" id="KW-0378">Hydrolase</keyword>
<evidence type="ECO:0000313" key="13">
    <source>
        <dbReference type="Proteomes" id="UP000244913"/>
    </source>
</evidence>
<feature type="binding site" evidence="10">
    <location>
        <position position="197"/>
    </location>
    <ligand>
        <name>substrate</name>
    </ligand>
</feature>
<name>A0A2T9J7H7_9CAUL</name>
<evidence type="ECO:0000256" key="10">
    <source>
        <dbReference type="PIRSR" id="PIRSR617736-2"/>
    </source>
</evidence>
<dbReference type="InterPro" id="IPR006311">
    <property type="entry name" value="TAT_signal"/>
</dbReference>
<feature type="active site" description="Nucleophile" evidence="9">
    <location>
        <position position="386"/>
    </location>
</feature>
<dbReference type="GO" id="GO:0005829">
    <property type="term" value="C:cytosol"/>
    <property type="evidence" value="ECO:0007669"/>
    <property type="project" value="TreeGrafter"/>
</dbReference>
<feature type="binding site" evidence="10">
    <location>
        <position position="432"/>
    </location>
    <ligand>
        <name>substrate</name>
    </ligand>
</feature>
<evidence type="ECO:0000256" key="2">
    <source>
        <dbReference type="ARBA" id="ARBA00010838"/>
    </source>
</evidence>
<feature type="binding site" evidence="10">
    <location>
        <position position="54"/>
    </location>
    <ligand>
        <name>substrate</name>
    </ligand>
</feature>
<gene>
    <name evidence="12" type="ORF">DDF65_16130</name>
</gene>
<dbReference type="PANTHER" id="PTHR10353:SF36">
    <property type="entry name" value="LP05116P"/>
    <property type="match status" value="1"/>
</dbReference>
<feature type="active site" description="Proton donor" evidence="9">
    <location>
        <position position="198"/>
    </location>
</feature>
<evidence type="ECO:0000256" key="1">
    <source>
        <dbReference type="ARBA" id="ARBA00000448"/>
    </source>
</evidence>
<keyword evidence="6" id="KW-0119">Carbohydrate metabolism</keyword>
<dbReference type="Pfam" id="PF00232">
    <property type="entry name" value="Glyco_hydro_1"/>
    <property type="match status" value="1"/>
</dbReference>
<sequence>MTGLTRRGLGGIVGGVAGAAAGGLAAGPVSAAPKPRARGFPSGFKWGCATAAYQVEGAVNEDGRGQSIWDVFSHTPGKTQGGATGDVACDSYHRFGDDIGLLKDLGAKAYRFSVAWPRIFPEGRGQPNPKGVAYYDRLVDGLLAKGIEPYATLFHWDLPTALPDGWRARDTAKAFADYAGFMADKLSDRVERFMTLNEMKTFVDNGYAGGDHAPGLKLPAADVNQVRHHALLAHGLGVQAIRASARRRVQVGLAENPAVPIPAVETPENIAAARTAMRELNAGYLTAVLEGRYTDKYLKSLGAEAPRIEAGDMAAIGGALDFVGTNIYTGGYVEASDGPAGFKYLLPQRSHPRMVLPWLVVMPESLYWGPRLVSELWKPKALYITENGCAGDDMMIAGQVNDTDRLMYLRNYLSHLQRACAEGFPVKGYFLWSLMDNFEWGEGYSKRFGIHHTDYKTLKRTPKLSARWYADVIRSNALA</sequence>
<evidence type="ECO:0000256" key="7">
    <source>
        <dbReference type="ARBA" id="ARBA00023295"/>
    </source>
</evidence>
<feature type="binding site" evidence="10">
    <location>
        <position position="155"/>
    </location>
    <ligand>
        <name>substrate</name>
    </ligand>
</feature>
<evidence type="ECO:0000256" key="11">
    <source>
        <dbReference type="RuleBase" id="RU361175"/>
    </source>
</evidence>
<dbReference type="GO" id="GO:0030245">
    <property type="term" value="P:cellulose catabolic process"/>
    <property type="evidence" value="ECO:0007669"/>
    <property type="project" value="UniProtKB-KW"/>
</dbReference>
<evidence type="ECO:0000256" key="5">
    <source>
        <dbReference type="ARBA" id="ARBA00023001"/>
    </source>
</evidence>
<dbReference type="InterPro" id="IPR001360">
    <property type="entry name" value="Glyco_hydro_1"/>
</dbReference>
<feature type="binding site" evidence="10">
    <location>
        <begin position="439"/>
        <end position="440"/>
    </location>
    <ligand>
        <name>substrate</name>
    </ligand>
</feature>